<dbReference type="Pfam" id="PF13356">
    <property type="entry name" value="Arm-DNA-bind_3"/>
    <property type="match status" value="1"/>
</dbReference>
<name>A0A2A4G3M1_9SPHN</name>
<dbReference type="EMBL" id="NWUF01000001">
    <property type="protein sequence ID" value="PCE44410.1"/>
    <property type="molecule type" value="Genomic_DNA"/>
</dbReference>
<evidence type="ECO:0000256" key="2">
    <source>
        <dbReference type="ARBA" id="ARBA00022908"/>
    </source>
</evidence>
<proteinExistence type="inferred from homology"/>
<dbReference type="InterPro" id="IPR002104">
    <property type="entry name" value="Integrase_catalytic"/>
</dbReference>
<keyword evidence="7" id="KW-1185">Reference proteome</keyword>
<protein>
    <submittedName>
        <fullName evidence="6">Integrase</fullName>
    </submittedName>
</protein>
<dbReference type="PANTHER" id="PTHR30629:SF2">
    <property type="entry name" value="PROPHAGE INTEGRASE INTS-RELATED"/>
    <property type="match status" value="1"/>
</dbReference>
<organism evidence="6 7">
    <name type="scientific">Rhizorhabdus dicambivorans</name>
    <dbReference type="NCBI Taxonomy" id="1850238"/>
    <lineage>
        <taxon>Bacteria</taxon>
        <taxon>Pseudomonadati</taxon>
        <taxon>Pseudomonadota</taxon>
        <taxon>Alphaproteobacteria</taxon>
        <taxon>Sphingomonadales</taxon>
        <taxon>Sphingomonadaceae</taxon>
        <taxon>Rhizorhabdus</taxon>
    </lineage>
</organism>
<dbReference type="Gene3D" id="3.30.160.390">
    <property type="entry name" value="Integrase, DNA-binding domain"/>
    <property type="match status" value="1"/>
</dbReference>
<dbReference type="GO" id="GO:0003677">
    <property type="term" value="F:DNA binding"/>
    <property type="evidence" value="ECO:0007669"/>
    <property type="project" value="UniProtKB-KW"/>
</dbReference>
<comment type="caution">
    <text evidence="6">The sequence shown here is derived from an EMBL/GenBank/DDBJ whole genome shotgun (WGS) entry which is preliminary data.</text>
</comment>
<dbReference type="InterPro" id="IPR050808">
    <property type="entry name" value="Phage_Integrase"/>
</dbReference>
<dbReference type="Proteomes" id="UP000218934">
    <property type="component" value="Unassembled WGS sequence"/>
</dbReference>
<evidence type="ECO:0000256" key="3">
    <source>
        <dbReference type="ARBA" id="ARBA00023125"/>
    </source>
</evidence>
<dbReference type="PANTHER" id="PTHR30629">
    <property type="entry name" value="PROPHAGE INTEGRASE"/>
    <property type="match status" value="1"/>
</dbReference>
<evidence type="ECO:0000256" key="4">
    <source>
        <dbReference type="ARBA" id="ARBA00023172"/>
    </source>
</evidence>
<dbReference type="SUPFAM" id="SSF56349">
    <property type="entry name" value="DNA breaking-rejoining enzymes"/>
    <property type="match status" value="1"/>
</dbReference>
<dbReference type="KEGG" id="rdi:CMV14_12560"/>
<keyword evidence="4" id="KW-0233">DNA recombination</keyword>
<dbReference type="PROSITE" id="PS51898">
    <property type="entry name" value="TYR_RECOMBINASE"/>
    <property type="match status" value="1"/>
</dbReference>
<reference evidence="6 7" key="1">
    <citation type="submission" date="2017-09" db="EMBL/GenBank/DDBJ databases">
        <title>The Catabolism of 3,6-Dichlorosalicylic acid is Initiated by the Cytochrome P450 Monooxygenase DsmABC in Rhizorhabdus dicambivorans Ndbn-20.</title>
        <authorList>
            <person name="Na L."/>
        </authorList>
    </citation>
    <scope>NUCLEOTIDE SEQUENCE [LARGE SCALE GENOMIC DNA]</scope>
    <source>
        <strain evidence="6 7">Ndbn-20m</strain>
    </source>
</reference>
<dbReference type="Gene3D" id="1.10.443.10">
    <property type="entry name" value="Intergrase catalytic core"/>
    <property type="match status" value="1"/>
</dbReference>
<dbReference type="InterPro" id="IPR013762">
    <property type="entry name" value="Integrase-like_cat_sf"/>
</dbReference>
<dbReference type="InterPro" id="IPR038488">
    <property type="entry name" value="Integrase_DNA-bd_sf"/>
</dbReference>
<feature type="domain" description="Tyr recombinase" evidence="5">
    <location>
        <begin position="209"/>
        <end position="415"/>
    </location>
</feature>
<dbReference type="InterPro" id="IPR011010">
    <property type="entry name" value="DNA_brk_join_enz"/>
</dbReference>
<dbReference type="Pfam" id="PF00589">
    <property type="entry name" value="Phage_integrase"/>
    <property type="match status" value="1"/>
</dbReference>
<comment type="similarity">
    <text evidence="1">Belongs to the 'phage' integrase family.</text>
</comment>
<dbReference type="Gene3D" id="1.10.150.130">
    <property type="match status" value="1"/>
</dbReference>
<keyword evidence="2" id="KW-0229">DNA integration</keyword>
<sequence length="442" mass="49260">MAELLTKNAIEALIARAAREKAQLELRDQREPGLRLRAGARSAVWLLVIRLNNGKRSRVKLGTWPGMAISDARAAAHTVRSQIVQGIDPNAEKQAAAKEAAAEARRRVSIKDVLDTYERLVLTGHRRGAATRRALDGKAGLLTTLANRTPASITRLELGDLVKKHARKAPISANRKLAYASAFFNWCADEGVLAANPLEKMRKPAKENERDRYHTLDELREIWNAAGTLGYPFEQLYRLLIVLPHRREEVAALPVADLTLGDDDAPDQGIWLLSAPRTKNASALRVPLSPLARSIIVEAMTHQDRPQDSRYLFTTTGDTPVSGFTKAKRRLDKAIHAARVKAAEERGGEEKVEPMPHWTVHDFRTTFNTHACELLGVPPHVADRVLNHVATATRSKVMRIYNRSELFEPRREALCAWAEMLHERLGVPRPRNEGVKVSQVAS</sequence>
<evidence type="ECO:0000256" key="1">
    <source>
        <dbReference type="ARBA" id="ARBA00008857"/>
    </source>
</evidence>
<dbReference type="GO" id="GO:0006310">
    <property type="term" value="P:DNA recombination"/>
    <property type="evidence" value="ECO:0007669"/>
    <property type="project" value="UniProtKB-KW"/>
</dbReference>
<evidence type="ECO:0000313" key="7">
    <source>
        <dbReference type="Proteomes" id="UP000218934"/>
    </source>
</evidence>
<accession>A0A2A4G3M1</accession>
<dbReference type="GO" id="GO:0015074">
    <property type="term" value="P:DNA integration"/>
    <property type="evidence" value="ECO:0007669"/>
    <property type="project" value="UniProtKB-KW"/>
</dbReference>
<keyword evidence="3" id="KW-0238">DNA-binding</keyword>
<evidence type="ECO:0000313" key="6">
    <source>
        <dbReference type="EMBL" id="PCE44410.1"/>
    </source>
</evidence>
<dbReference type="CDD" id="cd00801">
    <property type="entry name" value="INT_P4_C"/>
    <property type="match status" value="1"/>
</dbReference>
<gene>
    <name evidence="6" type="ORF">COO09_01945</name>
</gene>
<dbReference type="InterPro" id="IPR025166">
    <property type="entry name" value="Integrase_DNA_bind_dom"/>
</dbReference>
<dbReference type="AlphaFoldDB" id="A0A2A4G3M1"/>
<dbReference type="RefSeq" id="WP_083215661.1">
    <property type="nucleotide sequence ID" value="NZ_CP023449.1"/>
</dbReference>
<dbReference type="InterPro" id="IPR010998">
    <property type="entry name" value="Integrase_recombinase_N"/>
</dbReference>
<dbReference type="OrthoDB" id="7615137at2"/>
<evidence type="ECO:0000259" key="5">
    <source>
        <dbReference type="PROSITE" id="PS51898"/>
    </source>
</evidence>